<dbReference type="InterPro" id="IPR006439">
    <property type="entry name" value="HAD-SF_hydro_IA"/>
</dbReference>
<dbReference type="Proteomes" id="UP001305815">
    <property type="component" value="Chromosome"/>
</dbReference>
<evidence type="ECO:0000313" key="2">
    <source>
        <dbReference type="Proteomes" id="UP001305815"/>
    </source>
</evidence>
<dbReference type="CDD" id="cd02603">
    <property type="entry name" value="HAD_sEH-N_like"/>
    <property type="match status" value="1"/>
</dbReference>
<keyword evidence="2" id="KW-1185">Reference proteome</keyword>
<sequence length="223" mass="25989">MESVKITNRGEDIVSVLKRTDTIIFDIGNVLLAYDWRSYLQEFDFSPEVFRIIAEAVFLNEDWERGDQGGITSRQWEELFLENAPGYEKEIRQVFDGLSHTIRPLPYTTELTEGLKRQGYRLFYLSNYSEHLYHATKHLMGFLDIFDGGIFSYKAGCIKPDRHIYRLLLETYSISPYNALFLDDREENVKAALDIGLNGAVFTSETPYHILEYLRSKDKTKET</sequence>
<evidence type="ECO:0000313" key="1">
    <source>
        <dbReference type="EMBL" id="BDZ77585.1"/>
    </source>
</evidence>
<protein>
    <submittedName>
        <fullName evidence="1">Haloacid dehalogenase</fullName>
    </submittedName>
</protein>
<dbReference type="RefSeq" id="WP_230106104.1">
    <property type="nucleotide sequence ID" value="NZ_AP024845.1"/>
</dbReference>
<dbReference type="Pfam" id="PF00702">
    <property type="entry name" value="Hydrolase"/>
    <property type="match status" value="1"/>
</dbReference>
<reference evidence="2" key="1">
    <citation type="journal article" date="2023" name="Int. J. Syst. Evol. Microbiol.">
        <title>Claveliimonas bilis gen. nov., sp. nov., deoxycholic acid-producing bacteria isolated from human faeces, and reclassification of Sellimonas monacensis Zenner et al. 2021 as Claveliimonas monacensis comb. nov.</title>
        <authorList>
            <person name="Hisatomi A."/>
            <person name="Kastawa N.W.E.P.G."/>
            <person name="Song I."/>
            <person name="Ohkuma M."/>
            <person name="Fukiya S."/>
            <person name="Sakamoto M."/>
        </authorList>
    </citation>
    <scope>NUCLEOTIDE SEQUENCE [LARGE SCALE GENOMIC DNA]</scope>
    <source>
        <strain evidence="2">12BBH14</strain>
    </source>
</reference>
<accession>A0ABM8I3N1</accession>
<name>A0ABM8I3N1_9FIRM</name>
<organism evidence="1 2">
    <name type="scientific">Claveliimonas bilis</name>
    <dbReference type="NCBI Taxonomy" id="3028070"/>
    <lineage>
        <taxon>Bacteria</taxon>
        <taxon>Bacillati</taxon>
        <taxon>Bacillota</taxon>
        <taxon>Clostridia</taxon>
        <taxon>Lachnospirales</taxon>
        <taxon>Lachnospiraceae</taxon>
        <taxon>Claveliimonas</taxon>
    </lineage>
</organism>
<dbReference type="NCBIfam" id="TIGR01509">
    <property type="entry name" value="HAD-SF-IA-v3"/>
    <property type="match status" value="1"/>
</dbReference>
<dbReference type="EMBL" id="AP027742">
    <property type="protein sequence ID" value="BDZ77585.1"/>
    <property type="molecule type" value="Genomic_DNA"/>
</dbReference>
<gene>
    <name evidence="1" type="ORF">Lac1_17680</name>
</gene>
<dbReference type="PANTHER" id="PTHR43611:SF3">
    <property type="entry name" value="FLAVIN MONONUCLEOTIDE HYDROLASE 1, CHLOROPLATIC"/>
    <property type="match status" value="1"/>
</dbReference>
<dbReference type="SFLD" id="SFLDG01129">
    <property type="entry name" value="C1.5:_HAD__Beta-PGM__Phosphata"/>
    <property type="match status" value="1"/>
</dbReference>
<proteinExistence type="predicted"/>
<dbReference type="PANTHER" id="PTHR43611">
    <property type="entry name" value="ALPHA-D-GLUCOSE 1-PHOSPHATE PHOSPHATASE"/>
    <property type="match status" value="1"/>
</dbReference>
<dbReference type="SFLD" id="SFLDS00003">
    <property type="entry name" value="Haloacid_Dehalogenase"/>
    <property type="match status" value="1"/>
</dbReference>